<name>A0A1A6AFU8_9TREE</name>
<evidence type="ECO:0000313" key="5">
    <source>
        <dbReference type="Proteomes" id="UP000078595"/>
    </source>
</evidence>
<feature type="region of interest" description="Disordered" evidence="1">
    <location>
        <begin position="133"/>
        <end position="209"/>
    </location>
</feature>
<dbReference type="Pfam" id="PF00170">
    <property type="entry name" value="bZIP_1"/>
    <property type="match status" value="1"/>
</dbReference>
<sequence>MSRLDYRSMLDANVNVDVDAEFDNPTILDHDHDIDDSQTHEGLASLLPSQSQLSHLDAQIHRPNSVGILDHEHDESPFMIIPDDQPSNDDNLRQDAPVNLNDDANANAHANIDVSSHQIDPQVAIELESEPPIEARTPKPTQPESSTPAPEVQVSKRDRRTFRGSNGGMSLKGMTDAEKRERQKLQNKQAAERSRHKRKAEQLALEQQVEDMQSENAQLRLRLQTLLASKSLSSPAEGGNDGTSPPSSTSPTNDAVEVAAQPITVDEPSDAVEITGTGIDYNYIDKLTNELYNTKRILMERNITLAELKKGTSTPLSSGKEDTAQQDGGDEGDDEHLKEARDEFLKKFSTLQSAKAERSSLHTILDHLKGEIESLRRQARGVREKLDEKKSVIPSPFSHRPQTQHPLTGPSGFSNSTIQNPDGQASMATVTSTATAPALTTHNDNNTDRDTEENVVPQESQEAQLQPEKSVNPEDAEAQDASTLDQDRALDDIRGWINAAVSDWDKHVSTSTVGHLKDPGGERDGENPHPGSL</sequence>
<proteinExistence type="predicted"/>
<feature type="domain" description="BZIP" evidence="2">
    <location>
        <begin position="177"/>
        <end position="226"/>
    </location>
</feature>
<dbReference type="RefSeq" id="XP_018266794.1">
    <property type="nucleotide sequence ID" value="XM_018404140.1"/>
</dbReference>
<dbReference type="Proteomes" id="UP000078595">
    <property type="component" value="Chromosome 1"/>
</dbReference>
<feature type="region of interest" description="Disordered" evidence="1">
    <location>
        <begin position="310"/>
        <end position="336"/>
    </location>
</feature>
<evidence type="ECO:0000313" key="4">
    <source>
        <dbReference type="EMBL" id="WWC58232.1"/>
    </source>
</evidence>
<feature type="compositionally biased region" description="Low complexity" evidence="1">
    <location>
        <begin position="243"/>
        <end position="252"/>
    </location>
</feature>
<dbReference type="OrthoDB" id="2594273at2759"/>
<dbReference type="InterPro" id="IPR046347">
    <property type="entry name" value="bZIP_sf"/>
</dbReference>
<protein>
    <recommendedName>
        <fullName evidence="2">BZIP domain-containing protein</fullName>
    </recommendedName>
</protein>
<feature type="compositionally biased region" description="Basic and acidic residues" evidence="1">
    <location>
        <begin position="175"/>
        <end position="184"/>
    </location>
</feature>
<feature type="compositionally biased region" description="Basic and acidic residues" evidence="1">
    <location>
        <begin position="381"/>
        <end position="391"/>
    </location>
</feature>
<evidence type="ECO:0000256" key="1">
    <source>
        <dbReference type="SAM" id="MobiDB-lite"/>
    </source>
</evidence>
<reference evidence="3" key="1">
    <citation type="submission" date="2013-07" db="EMBL/GenBank/DDBJ databases">
        <title>The Genome Sequence of Cryptococcus dejecticola CBS10117.</title>
        <authorList>
            <consortium name="The Broad Institute Genome Sequencing Platform"/>
            <person name="Cuomo C."/>
            <person name="Litvintseva A."/>
            <person name="Chen Y."/>
            <person name="Heitman J."/>
            <person name="Sun S."/>
            <person name="Springer D."/>
            <person name="Dromer F."/>
            <person name="Young S.K."/>
            <person name="Zeng Q."/>
            <person name="Gargeya S."/>
            <person name="Fitzgerald M."/>
            <person name="Abouelleil A."/>
            <person name="Alvarado L."/>
            <person name="Berlin A.M."/>
            <person name="Chapman S.B."/>
            <person name="Dewar J."/>
            <person name="Goldberg J."/>
            <person name="Griggs A."/>
            <person name="Gujja S."/>
            <person name="Hansen M."/>
            <person name="Howarth C."/>
            <person name="Imamovic A."/>
            <person name="Larimer J."/>
            <person name="McCowan C."/>
            <person name="Murphy C."/>
            <person name="Pearson M."/>
            <person name="Priest M."/>
            <person name="Roberts A."/>
            <person name="Saif S."/>
            <person name="Shea T."/>
            <person name="Sykes S."/>
            <person name="Wortman J."/>
            <person name="Nusbaum C."/>
            <person name="Birren B."/>
        </authorList>
    </citation>
    <scope>NUCLEOTIDE SEQUENCE [LARGE SCALE GENOMIC DNA]</scope>
    <source>
        <strain evidence="3">CBS 10117</strain>
    </source>
</reference>
<feature type="compositionally biased region" description="Polar residues" evidence="1">
    <location>
        <begin position="457"/>
        <end position="469"/>
    </location>
</feature>
<evidence type="ECO:0000313" key="3">
    <source>
        <dbReference type="EMBL" id="OBR88952.1"/>
    </source>
</evidence>
<dbReference type="PROSITE" id="PS50217">
    <property type="entry name" value="BZIP"/>
    <property type="match status" value="1"/>
</dbReference>
<feature type="region of interest" description="Disordered" evidence="1">
    <location>
        <begin position="232"/>
        <end position="254"/>
    </location>
</feature>
<reference evidence="4" key="2">
    <citation type="submission" date="2013-07" db="EMBL/GenBank/DDBJ databases">
        <authorList>
            <consortium name="The Broad Institute Genome Sequencing Platform"/>
            <person name="Cuomo C."/>
            <person name="Litvintseva A."/>
            <person name="Chen Y."/>
            <person name="Heitman J."/>
            <person name="Sun S."/>
            <person name="Springer D."/>
            <person name="Dromer F."/>
            <person name="Young S.K."/>
            <person name="Zeng Q."/>
            <person name="Gargeya S."/>
            <person name="Fitzgerald M."/>
            <person name="Abouelleil A."/>
            <person name="Alvarado L."/>
            <person name="Berlin A.M."/>
            <person name="Chapman S.B."/>
            <person name="Dewar J."/>
            <person name="Goldberg J."/>
            <person name="Griggs A."/>
            <person name="Gujja S."/>
            <person name="Hansen M."/>
            <person name="Howarth C."/>
            <person name="Imamovic A."/>
            <person name="Larimer J."/>
            <person name="McCowan C."/>
            <person name="Murphy C."/>
            <person name="Pearson M."/>
            <person name="Priest M."/>
            <person name="Roberts A."/>
            <person name="Saif S."/>
            <person name="Shea T."/>
            <person name="Sykes S."/>
            <person name="Wortman J."/>
            <person name="Nusbaum C."/>
            <person name="Birren B."/>
        </authorList>
    </citation>
    <scope>NUCLEOTIDE SEQUENCE</scope>
    <source>
        <strain evidence="4">CBS 10117</strain>
    </source>
</reference>
<dbReference type="AlphaFoldDB" id="A0A1A6AFU8"/>
<dbReference type="EMBL" id="KI894027">
    <property type="protein sequence ID" value="OBR88952.1"/>
    <property type="molecule type" value="Genomic_DNA"/>
</dbReference>
<dbReference type="CDD" id="cd14686">
    <property type="entry name" value="bZIP"/>
    <property type="match status" value="1"/>
</dbReference>
<dbReference type="SMART" id="SM00338">
    <property type="entry name" value="BRLZ"/>
    <property type="match status" value="1"/>
</dbReference>
<feature type="compositionally biased region" description="Polar residues" evidence="1">
    <location>
        <begin position="400"/>
        <end position="423"/>
    </location>
</feature>
<feature type="region of interest" description="Disordered" evidence="1">
    <location>
        <begin position="77"/>
        <end position="103"/>
    </location>
</feature>
<dbReference type="SUPFAM" id="SSF57959">
    <property type="entry name" value="Leucine zipper domain"/>
    <property type="match status" value="1"/>
</dbReference>
<dbReference type="Gene3D" id="1.20.5.170">
    <property type="match status" value="1"/>
</dbReference>
<feature type="region of interest" description="Disordered" evidence="1">
    <location>
        <begin position="381"/>
        <end position="487"/>
    </location>
</feature>
<evidence type="ECO:0000259" key="2">
    <source>
        <dbReference type="PROSITE" id="PS50217"/>
    </source>
</evidence>
<gene>
    <name evidence="3" type="ORF">I303_00772</name>
    <name evidence="4" type="ORF">I303_100770</name>
</gene>
<feature type="compositionally biased region" description="Low complexity" evidence="1">
    <location>
        <begin position="425"/>
        <end position="444"/>
    </location>
</feature>
<organism evidence="3">
    <name type="scientific">Kwoniella dejecticola CBS 10117</name>
    <dbReference type="NCBI Taxonomy" id="1296121"/>
    <lineage>
        <taxon>Eukaryota</taxon>
        <taxon>Fungi</taxon>
        <taxon>Dikarya</taxon>
        <taxon>Basidiomycota</taxon>
        <taxon>Agaricomycotina</taxon>
        <taxon>Tremellomycetes</taxon>
        <taxon>Tremellales</taxon>
        <taxon>Cryptococcaceae</taxon>
        <taxon>Kwoniella</taxon>
    </lineage>
</organism>
<keyword evidence="5" id="KW-1185">Reference proteome</keyword>
<feature type="region of interest" description="Disordered" evidence="1">
    <location>
        <begin position="501"/>
        <end position="533"/>
    </location>
</feature>
<dbReference type="GO" id="GO:0003700">
    <property type="term" value="F:DNA-binding transcription factor activity"/>
    <property type="evidence" value="ECO:0007669"/>
    <property type="project" value="InterPro"/>
</dbReference>
<dbReference type="EMBL" id="CP144530">
    <property type="protein sequence ID" value="WWC58232.1"/>
    <property type="molecule type" value="Genomic_DNA"/>
</dbReference>
<feature type="compositionally biased region" description="Basic and acidic residues" evidence="1">
    <location>
        <begin position="515"/>
        <end position="527"/>
    </location>
</feature>
<dbReference type="GeneID" id="28964471"/>
<reference evidence="4" key="3">
    <citation type="submission" date="2024-02" db="EMBL/GenBank/DDBJ databases">
        <title>Comparative genomics of Cryptococcus and Kwoniella reveals pathogenesis evolution and contrasting modes of karyotype evolution via chromosome fusion or intercentromeric recombination.</title>
        <authorList>
            <person name="Coelho M.A."/>
            <person name="David-Palma M."/>
            <person name="Shea T."/>
            <person name="Bowers K."/>
            <person name="McGinley-Smith S."/>
            <person name="Mohammad A.W."/>
            <person name="Gnirke A."/>
            <person name="Yurkov A.M."/>
            <person name="Nowrousian M."/>
            <person name="Sun S."/>
            <person name="Cuomo C.A."/>
            <person name="Heitman J."/>
        </authorList>
    </citation>
    <scope>NUCLEOTIDE SEQUENCE</scope>
    <source>
        <strain evidence="4">CBS 10117</strain>
    </source>
</reference>
<dbReference type="PROSITE" id="PS00036">
    <property type="entry name" value="BZIP_BASIC"/>
    <property type="match status" value="1"/>
</dbReference>
<accession>A0A1A6AFU8</accession>
<dbReference type="VEuPathDB" id="FungiDB:I303_00772"/>
<dbReference type="KEGG" id="kdj:28964471"/>
<dbReference type="InterPro" id="IPR004827">
    <property type="entry name" value="bZIP"/>
</dbReference>